<evidence type="ECO:0000313" key="3">
    <source>
        <dbReference type="EMBL" id="KGR90121.1"/>
    </source>
</evidence>
<sequence>MTLNWTKDDIQDQSGKVVIVTGANRGIGFETAQILAEKNATVILAVRDLHKGRIAKEKIISNFPNAKVDVMYLDLNDLATVNNFVDEFKGKYHSLSILINNAGIMSPKQQLTKNGFESQFGVNYLGHFALTGLLLDLLIKTSNSRVISVGSLIAHKTKVEFGHFKGTKKYNMAKFYAQSKLACMYFAKQLQSYFTDNRLNVLSIACHPGIAKTNIFNRQSSRAKRAITNLGVKLIGQETQGSALPILFAATDETLTGGEYIGPSNRRKGDPKKLDILDQLYKKHVAQNLWDVSEMFCGVKYPLKVKI</sequence>
<dbReference type="Proteomes" id="UP000030595">
    <property type="component" value="Unassembled WGS sequence"/>
</dbReference>
<dbReference type="InterPro" id="IPR036291">
    <property type="entry name" value="NAD(P)-bd_dom_sf"/>
</dbReference>
<dbReference type="InterPro" id="IPR002347">
    <property type="entry name" value="SDR_fam"/>
</dbReference>
<comment type="caution">
    <text evidence="3">The sequence shown here is derived from an EMBL/GenBank/DDBJ whole genome shotgun (WGS) entry which is preliminary data.</text>
</comment>
<evidence type="ECO:0000256" key="2">
    <source>
        <dbReference type="ARBA" id="ARBA00023002"/>
    </source>
</evidence>
<comment type="similarity">
    <text evidence="1">Belongs to the short-chain dehydrogenases/reductases (SDR) family.</text>
</comment>
<keyword evidence="4" id="KW-1185">Reference proteome</keyword>
<dbReference type="PANTHER" id="PTHR24320">
    <property type="entry name" value="RETINOL DEHYDROGENASE"/>
    <property type="match status" value="1"/>
</dbReference>
<dbReference type="eggNOG" id="COG1028">
    <property type="taxonomic scope" value="Bacteria"/>
</dbReference>
<dbReference type="GO" id="GO:0016491">
    <property type="term" value="F:oxidoreductase activity"/>
    <property type="evidence" value="ECO:0007669"/>
    <property type="project" value="UniProtKB-KW"/>
</dbReference>
<dbReference type="OrthoDB" id="9809821at2"/>
<dbReference type="NCBIfam" id="NF004846">
    <property type="entry name" value="PRK06197.1"/>
    <property type="match status" value="1"/>
</dbReference>
<dbReference type="PRINTS" id="PR00081">
    <property type="entry name" value="GDHRDH"/>
</dbReference>
<dbReference type="RefSeq" id="WP_036177643.1">
    <property type="nucleotide sequence ID" value="NZ_AVCZ01000025.1"/>
</dbReference>
<evidence type="ECO:0000256" key="1">
    <source>
        <dbReference type="ARBA" id="ARBA00006484"/>
    </source>
</evidence>
<reference evidence="3 4" key="1">
    <citation type="submission" date="2014-02" db="EMBL/GenBank/DDBJ databases">
        <title>Draft genome sequence of Lysinibacillus massiliensis CCUG 49529.</title>
        <authorList>
            <person name="Zhang F."/>
            <person name="Wang G."/>
            <person name="Zhang L."/>
        </authorList>
    </citation>
    <scope>NUCLEOTIDE SEQUENCE [LARGE SCALE GENOMIC DNA]</scope>
    <source>
        <strain evidence="3 4">CCUG 49529</strain>
    </source>
</reference>
<dbReference type="PANTHER" id="PTHR24320:SF148">
    <property type="entry name" value="NAD(P)-BINDING ROSSMANN-FOLD SUPERFAMILY PROTEIN"/>
    <property type="match status" value="1"/>
</dbReference>
<evidence type="ECO:0008006" key="5">
    <source>
        <dbReference type="Google" id="ProtNLM"/>
    </source>
</evidence>
<dbReference type="EMBL" id="JPVQ01000025">
    <property type="protein sequence ID" value="KGR90121.1"/>
    <property type="molecule type" value="Genomic_DNA"/>
</dbReference>
<accession>A0A0A3IZG9</accession>
<dbReference type="Pfam" id="PF00106">
    <property type="entry name" value="adh_short"/>
    <property type="match status" value="1"/>
</dbReference>
<name>A0A0A3IZG9_9BACL</name>
<dbReference type="AlphaFoldDB" id="A0A0A3IZG9"/>
<keyword evidence="2" id="KW-0560">Oxidoreductase</keyword>
<organism evidence="3 4">
    <name type="scientific">Ureibacillus massiliensis 4400831 = CIP 108448 = CCUG 49529</name>
    <dbReference type="NCBI Taxonomy" id="1211035"/>
    <lineage>
        <taxon>Bacteria</taxon>
        <taxon>Bacillati</taxon>
        <taxon>Bacillota</taxon>
        <taxon>Bacilli</taxon>
        <taxon>Bacillales</taxon>
        <taxon>Caryophanaceae</taxon>
        <taxon>Ureibacillus</taxon>
    </lineage>
</organism>
<dbReference type="Gene3D" id="3.40.50.720">
    <property type="entry name" value="NAD(P)-binding Rossmann-like Domain"/>
    <property type="match status" value="1"/>
</dbReference>
<protein>
    <recommendedName>
        <fullName evidence="5">Short-chain dehydrogenase</fullName>
    </recommendedName>
</protein>
<gene>
    <name evidence="3" type="ORF">CD30_13290</name>
</gene>
<dbReference type="SUPFAM" id="SSF51735">
    <property type="entry name" value="NAD(P)-binding Rossmann-fold domains"/>
    <property type="match status" value="1"/>
</dbReference>
<proteinExistence type="inferred from homology"/>
<evidence type="ECO:0000313" key="4">
    <source>
        <dbReference type="Proteomes" id="UP000030595"/>
    </source>
</evidence>